<accession>A0AC34GQS2</accession>
<dbReference type="WBParaSite" id="ES5_v2.g678.t1">
    <property type="protein sequence ID" value="ES5_v2.g678.t1"/>
    <property type="gene ID" value="ES5_v2.g678"/>
</dbReference>
<name>A0AC34GQS2_9BILA</name>
<proteinExistence type="predicted"/>
<reference evidence="2" key="1">
    <citation type="submission" date="2022-11" db="UniProtKB">
        <authorList>
            <consortium name="WormBaseParasite"/>
        </authorList>
    </citation>
    <scope>IDENTIFICATION</scope>
</reference>
<protein>
    <submittedName>
        <fullName evidence="2">Uncharacterized protein</fullName>
    </submittedName>
</protein>
<dbReference type="Proteomes" id="UP000887579">
    <property type="component" value="Unplaced"/>
</dbReference>
<organism evidence="1 2">
    <name type="scientific">Panagrolaimus sp. ES5</name>
    <dbReference type="NCBI Taxonomy" id="591445"/>
    <lineage>
        <taxon>Eukaryota</taxon>
        <taxon>Metazoa</taxon>
        <taxon>Ecdysozoa</taxon>
        <taxon>Nematoda</taxon>
        <taxon>Chromadorea</taxon>
        <taxon>Rhabditida</taxon>
        <taxon>Tylenchina</taxon>
        <taxon>Panagrolaimomorpha</taxon>
        <taxon>Panagrolaimoidea</taxon>
        <taxon>Panagrolaimidae</taxon>
        <taxon>Panagrolaimus</taxon>
    </lineage>
</organism>
<sequence length="406" mass="47389">MRVLDFIILRIFLLQIFFFNYVYARYPLVSSAYVEFKEQWLADCGSITYIPLTPPKKNCDKEDNPFRGAHIEEMEENERKKCKKPQDSNSSLFDKNILHDVLFLCRHDEICDDLAEEIVIVKVWNRIVNQKPFENKCGDIFEYNQYKCPFTSRIDIQEYVQKNEIKKNLNYNELCTDKYGRTYPPPVGLGGKCVMFQREYPENGELVTEVIMPLDKRDMVERISQLPKDHELRTNETTLERFFPNGDTETSDDSTCMSLHVNKEAFIHCVYAPGDSDSFYLSSRTHFFCPKNISVTKSFLQSHLKSSLLGYEDEAKYETRNIDEGKFEFSEYCYIATDFTPTVLPDDDVRIELVAKFVGSKQSECNEKQIIEAKNGTSKEDYGKKLLESIGEFCPWENNTTYTVSF</sequence>
<evidence type="ECO:0000313" key="1">
    <source>
        <dbReference type="Proteomes" id="UP000887579"/>
    </source>
</evidence>
<evidence type="ECO:0000313" key="2">
    <source>
        <dbReference type="WBParaSite" id="ES5_v2.g678.t1"/>
    </source>
</evidence>